<organism evidence="1 2">
    <name type="scientific">Hibiscus sabdariffa</name>
    <name type="common">roselle</name>
    <dbReference type="NCBI Taxonomy" id="183260"/>
    <lineage>
        <taxon>Eukaryota</taxon>
        <taxon>Viridiplantae</taxon>
        <taxon>Streptophyta</taxon>
        <taxon>Embryophyta</taxon>
        <taxon>Tracheophyta</taxon>
        <taxon>Spermatophyta</taxon>
        <taxon>Magnoliopsida</taxon>
        <taxon>eudicotyledons</taxon>
        <taxon>Gunneridae</taxon>
        <taxon>Pentapetalae</taxon>
        <taxon>rosids</taxon>
        <taxon>malvids</taxon>
        <taxon>Malvales</taxon>
        <taxon>Malvaceae</taxon>
        <taxon>Malvoideae</taxon>
        <taxon>Hibiscus</taxon>
    </lineage>
</organism>
<reference evidence="1 2" key="1">
    <citation type="journal article" date="2024" name="G3 (Bethesda)">
        <title>Genome assembly of Hibiscus sabdariffa L. provides insights into metabolisms of medicinal natural products.</title>
        <authorList>
            <person name="Kim T."/>
        </authorList>
    </citation>
    <scope>NUCLEOTIDE SEQUENCE [LARGE SCALE GENOMIC DNA]</scope>
    <source>
        <strain evidence="1">TK-2024</strain>
        <tissue evidence="1">Old leaves</tissue>
    </source>
</reference>
<dbReference type="Proteomes" id="UP001472677">
    <property type="component" value="Unassembled WGS sequence"/>
</dbReference>
<dbReference type="EMBL" id="JBBPBM010000011">
    <property type="protein sequence ID" value="KAK8563865.1"/>
    <property type="molecule type" value="Genomic_DNA"/>
</dbReference>
<keyword evidence="2" id="KW-1185">Reference proteome</keyword>
<sequence length="145" mass="16165">MQSSMASARWESMDSATDLDLCRLEEETLYKELLRLDSKRRALATLAPTRLNNPLAGKNLELLNLSSLNMKTPTTTTLFLSPDLVLPLPTVGLSSMSEPGGTKKKRALVYEQGMRGAAGQVLFMNFVNSQTLKRRTNKAKYTIFH</sequence>
<name>A0ABR2EPD0_9ROSI</name>
<accession>A0ABR2EPD0</accession>
<protein>
    <submittedName>
        <fullName evidence="1">Uncharacterized protein</fullName>
    </submittedName>
</protein>
<gene>
    <name evidence="1" type="ORF">V6N12_036000</name>
</gene>
<comment type="caution">
    <text evidence="1">The sequence shown here is derived from an EMBL/GenBank/DDBJ whole genome shotgun (WGS) entry which is preliminary data.</text>
</comment>
<evidence type="ECO:0000313" key="2">
    <source>
        <dbReference type="Proteomes" id="UP001472677"/>
    </source>
</evidence>
<proteinExistence type="predicted"/>
<evidence type="ECO:0000313" key="1">
    <source>
        <dbReference type="EMBL" id="KAK8563865.1"/>
    </source>
</evidence>